<dbReference type="Proteomes" id="UP000241107">
    <property type="component" value="Unassembled WGS sequence"/>
</dbReference>
<dbReference type="GeneID" id="36567550"/>
<dbReference type="OrthoDB" id="2241241at2759"/>
<dbReference type="AlphaFoldDB" id="A0A2P7YK38"/>
<keyword evidence="3" id="KW-0813">Transport</keyword>
<dbReference type="EMBL" id="PYFQ01000012">
    <property type="protein sequence ID" value="PSK36338.1"/>
    <property type="molecule type" value="Genomic_DNA"/>
</dbReference>
<evidence type="ECO:0000256" key="7">
    <source>
        <dbReference type="ARBA" id="ARBA00023136"/>
    </source>
</evidence>
<dbReference type="RefSeq" id="XP_024712458.1">
    <property type="nucleotide sequence ID" value="XM_024859486.1"/>
</dbReference>
<evidence type="ECO:0000313" key="11">
    <source>
        <dbReference type="Proteomes" id="UP000241107"/>
    </source>
</evidence>
<keyword evidence="7 9" id="KW-0472">Membrane</keyword>
<feature type="transmembrane region" description="Helical" evidence="9">
    <location>
        <begin position="327"/>
        <end position="351"/>
    </location>
</feature>
<evidence type="ECO:0000313" key="10">
    <source>
        <dbReference type="EMBL" id="PSK36338.1"/>
    </source>
</evidence>
<name>A0A2P7YK38_9ASCO</name>
<sequence>MDAIQTKNVHSSDESKNLSDESKRLSYEDKHLSDEDKHLSDEDRNSVERHDTVKLKIFNSTAKSFGVRKSEILCAQYKGPFWIGLAYFTVFLVAYTYGLDGTVRYVLQTNAQSSYSQHSLLSTVNVIKTVVAAASQPTYARMSDTFGRIELVVVSILFYAIGTVIASQAFDVQRFAGGSVLYQIGYSGIILMLEVFLADLSNLNWRLFASFVPALPFIINTWVGGEVIADFNRKYSWNFGIGMWAFIFPLASVPFLLCLIHMRILAGSTPEWIQVCQEEEDYRIENNRFYRAYVEKSASYATMRFYKRWPAKVWGTTKWVCWELTDLFWILDVVGILFIICVFGFILVPFTLAGGQQSTWQKASTIVPLVIGVVLIPFFIIWELKFAKFPIIPFKLLRDRGVWASLIIALLVNLIWTLPNDYMYTVLVVGMNTSDKAASRITSLYSFVSVIVGPLLGFVLVLVRRTKPFIVFGCATWFLATGLLYHYRGSNDGFNAERVKDGIIGAFCVMGFGAGFFTYTTQLSIQTCTNHEYMAVVLSLYLATYNIGSAIGNSISGAIWTQLMYDTIVSQMQNLGVDTSMASDAYADPIGWYKEHAWGSAPRRAVAMAYAQIQRKMCIAAICLCVPLLVSALLLRNHKLLSVQSLDEADGDVVGEKGNNNEDKDIIVVNNYDDDPFVKFFMKTLPSFFKRS</sequence>
<reference evidence="10 11" key="1">
    <citation type="submission" date="2018-03" db="EMBL/GenBank/DDBJ databases">
        <title>Candida pseudohaemulonii genome assembly and annotation.</title>
        <authorList>
            <person name="Munoz J.F."/>
            <person name="Gade L.G."/>
            <person name="Chow N.A."/>
            <person name="Litvintseva A.P."/>
            <person name="Loparev V.N."/>
            <person name="Cuomo C.A."/>
        </authorList>
    </citation>
    <scope>NUCLEOTIDE SEQUENCE [LARGE SCALE GENOMIC DNA]</scope>
    <source>
        <strain evidence="10 11">B12108</strain>
    </source>
</reference>
<dbReference type="InterPro" id="IPR036259">
    <property type="entry name" value="MFS_trans_sf"/>
</dbReference>
<evidence type="ECO:0000256" key="3">
    <source>
        <dbReference type="ARBA" id="ARBA00022448"/>
    </source>
</evidence>
<dbReference type="InterPro" id="IPR011701">
    <property type="entry name" value="MFS"/>
</dbReference>
<keyword evidence="5 9" id="KW-1133">Transmembrane helix</keyword>
<feature type="transmembrane region" description="Helical" evidence="9">
    <location>
        <begin position="79"/>
        <end position="99"/>
    </location>
</feature>
<evidence type="ECO:0008006" key="12">
    <source>
        <dbReference type="Google" id="ProtNLM"/>
    </source>
</evidence>
<comment type="similarity">
    <text evidence="2">Belongs to the major facilitator superfamily.</text>
</comment>
<dbReference type="PANTHER" id="PTHR23501">
    <property type="entry name" value="MAJOR FACILITATOR SUPERFAMILY"/>
    <property type="match status" value="1"/>
</dbReference>
<keyword evidence="4 9" id="KW-0812">Transmembrane</keyword>
<dbReference type="FunFam" id="1.20.1250.20:FF:000197">
    <property type="entry name" value="Siderophore iron transporter 1"/>
    <property type="match status" value="1"/>
</dbReference>
<keyword evidence="6" id="KW-0406">Ion transport</keyword>
<feature type="transmembrane region" description="Helical" evidence="9">
    <location>
        <begin position="533"/>
        <end position="555"/>
    </location>
</feature>
<feature type="transmembrane region" description="Helical" evidence="9">
    <location>
        <begin position="438"/>
        <end position="462"/>
    </location>
</feature>
<feature type="transmembrane region" description="Helical" evidence="9">
    <location>
        <begin position="235"/>
        <end position="260"/>
    </location>
</feature>
<dbReference type="SUPFAM" id="SSF103473">
    <property type="entry name" value="MFS general substrate transporter"/>
    <property type="match status" value="1"/>
</dbReference>
<dbReference type="VEuPathDB" id="FungiDB:C7M61_004162"/>
<keyword evidence="11" id="KW-1185">Reference proteome</keyword>
<feature type="transmembrane region" description="Helical" evidence="9">
    <location>
        <begin position="402"/>
        <end position="418"/>
    </location>
</feature>
<comment type="caution">
    <text evidence="10">The sequence shown here is derived from an EMBL/GenBank/DDBJ whole genome shotgun (WGS) entry which is preliminary data.</text>
</comment>
<dbReference type="Pfam" id="PF07690">
    <property type="entry name" value="MFS_1"/>
    <property type="match status" value="1"/>
</dbReference>
<feature type="transmembrane region" description="Helical" evidence="9">
    <location>
        <begin position="613"/>
        <end position="635"/>
    </location>
</feature>
<comment type="subcellular location">
    <subcellularLocation>
        <location evidence="1">Endomembrane system</location>
        <topology evidence="1">Multi-pass membrane protein</topology>
    </subcellularLocation>
</comment>
<feature type="transmembrane region" description="Helical" evidence="9">
    <location>
        <begin position="502"/>
        <end position="521"/>
    </location>
</feature>
<feature type="transmembrane region" description="Helical" evidence="9">
    <location>
        <begin position="363"/>
        <end position="382"/>
    </location>
</feature>
<evidence type="ECO:0000256" key="5">
    <source>
        <dbReference type="ARBA" id="ARBA00022989"/>
    </source>
</evidence>
<dbReference type="GO" id="GO:0005768">
    <property type="term" value="C:endosome"/>
    <property type="evidence" value="ECO:0007669"/>
    <property type="project" value="TreeGrafter"/>
</dbReference>
<proteinExistence type="inferred from homology"/>
<organism evidence="10 11">
    <name type="scientific">Candidozyma pseudohaemuli</name>
    <dbReference type="NCBI Taxonomy" id="418784"/>
    <lineage>
        <taxon>Eukaryota</taxon>
        <taxon>Fungi</taxon>
        <taxon>Dikarya</taxon>
        <taxon>Ascomycota</taxon>
        <taxon>Saccharomycotina</taxon>
        <taxon>Pichiomycetes</taxon>
        <taxon>Metschnikowiaceae</taxon>
        <taxon>Candidozyma</taxon>
    </lineage>
</organism>
<evidence type="ECO:0000256" key="9">
    <source>
        <dbReference type="SAM" id="Phobius"/>
    </source>
</evidence>
<feature type="transmembrane region" description="Helical" evidence="9">
    <location>
        <begin position="205"/>
        <end position="223"/>
    </location>
</feature>
<evidence type="ECO:0000256" key="6">
    <source>
        <dbReference type="ARBA" id="ARBA00023065"/>
    </source>
</evidence>
<feature type="compositionally biased region" description="Basic and acidic residues" evidence="8">
    <location>
        <begin position="10"/>
        <end position="45"/>
    </location>
</feature>
<protein>
    <recommendedName>
        <fullName evidence="12">Major facilitator superfamily (MFS) profile domain-containing protein</fullName>
    </recommendedName>
</protein>
<feature type="transmembrane region" description="Helical" evidence="9">
    <location>
        <begin position="151"/>
        <end position="170"/>
    </location>
</feature>
<feature type="region of interest" description="Disordered" evidence="8">
    <location>
        <begin position="1"/>
        <end position="45"/>
    </location>
</feature>
<dbReference type="GO" id="GO:0015343">
    <property type="term" value="F:siderophore-iron transmembrane transporter activity"/>
    <property type="evidence" value="ECO:0007669"/>
    <property type="project" value="TreeGrafter"/>
</dbReference>
<evidence type="ECO:0000256" key="1">
    <source>
        <dbReference type="ARBA" id="ARBA00004127"/>
    </source>
</evidence>
<dbReference type="STRING" id="418784.A0A2P7YK38"/>
<evidence type="ECO:0000256" key="8">
    <source>
        <dbReference type="SAM" id="MobiDB-lite"/>
    </source>
</evidence>
<gene>
    <name evidence="10" type="ORF">C7M61_004162</name>
</gene>
<accession>A0A2P7YK38</accession>
<dbReference type="PANTHER" id="PTHR23501:SF92">
    <property type="entry name" value="GLUTATHIONE EXCHANGER 1-RELATED"/>
    <property type="match status" value="1"/>
</dbReference>
<feature type="transmembrane region" description="Helical" evidence="9">
    <location>
        <begin position="469"/>
        <end position="487"/>
    </location>
</feature>
<evidence type="ECO:0000256" key="4">
    <source>
        <dbReference type="ARBA" id="ARBA00022692"/>
    </source>
</evidence>
<evidence type="ECO:0000256" key="2">
    <source>
        <dbReference type="ARBA" id="ARBA00008335"/>
    </source>
</evidence>
<feature type="transmembrane region" description="Helical" evidence="9">
    <location>
        <begin position="176"/>
        <end position="198"/>
    </location>
</feature>
<dbReference type="Gene3D" id="1.20.1250.20">
    <property type="entry name" value="MFS general substrate transporter like domains"/>
    <property type="match status" value="2"/>
</dbReference>
<dbReference type="GO" id="GO:0005774">
    <property type="term" value="C:vacuolar membrane"/>
    <property type="evidence" value="ECO:0007669"/>
    <property type="project" value="TreeGrafter"/>
</dbReference>
<dbReference type="GO" id="GO:0005886">
    <property type="term" value="C:plasma membrane"/>
    <property type="evidence" value="ECO:0007669"/>
    <property type="project" value="TreeGrafter"/>
</dbReference>